<accession>A0A7G1P790</accession>
<evidence type="ECO:0000313" key="3">
    <source>
        <dbReference type="Proteomes" id="UP000516444"/>
    </source>
</evidence>
<dbReference type="KEGG" id="sgm:GCM10017557_46030"/>
<proteinExistence type="predicted"/>
<keyword evidence="3" id="KW-1185">Reference proteome</keyword>
<feature type="region of interest" description="Disordered" evidence="1">
    <location>
        <begin position="65"/>
        <end position="107"/>
    </location>
</feature>
<dbReference type="Proteomes" id="UP000516444">
    <property type="component" value="Chromosome"/>
</dbReference>
<reference evidence="2 3" key="1">
    <citation type="journal article" date="2014" name="Int. J. Syst. Evol. Microbiol.">
        <title>Complete genome sequence of Corynebacterium casei LMG S-19264T (=DSM 44701T), isolated from a smear-ripened cheese.</title>
        <authorList>
            <consortium name="US DOE Joint Genome Institute (JGI-PGF)"/>
            <person name="Walter F."/>
            <person name="Albersmeier A."/>
            <person name="Kalinowski J."/>
            <person name="Ruckert C."/>
        </authorList>
    </citation>
    <scope>NUCLEOTIDE SEQUENCE [LARGE SCALE GENOMIC DNA]</scope>
    <source>
        <strain evidence="2 3">JCM 4677</strain>
    </source>
</reference>
<organism evidence="2 3">
    <name type="scientific">Streptomyces aurantiacus</name>
    <dbReference type="NCBI Taxonomy" id="47760"/>
    <lineage>
        <taxon>Bacteria</taxon>
        <taxon>Bacillati</taxon>
        <taxon>Actinomycetota</taxon>
        <taxon>Actinomycetes</taxon>
        <taxon>Kitasatosporales</taxon>
        <taxon>Streptomycetaceae</taxon>
        <taxon>Streptomyces</taxon>
        <taxon>Streptomyces aurantiacus group</taxon>
    </lineage>
</organism>
<dbReference type="AlphaFoldDB" id="A0A7G1P790"/>
<feature type="compositionally biased region" description="Low complexity" evidence="1">
    <location>
        <begin position="74"/>
        <end position="84"/>
    </location>
</feature>
<evidence type="ECO:0000313" key="2">
    <source>
        <dbReference type="EMBL" id="BCL29744.1"/>
    </source>
</evidence>
<dbReference type="EMBL" id="AP023440">
    <property type="protein sequence ID" value="BCL29744.1"/>
    <property type="molecule type" value="Genomic_DNA"/>
</dbReference>
<protein>
    <submittedName>
        <fullName evidence="2">Uncharacterized protein</fullName>
    </submittedName>
</protein>
<evidence type="ECO:0000256" key="1">
    <source>
        <dbReference type="SAM" id="MobiDB-lite"/>
    </source>
</evidence>
<name>A0A7G1P790_9ACTN</name>
<sequence>MRTVGNAVVSTEEFEEFEEVGGFEWFEWCGEFEESEGPEELKGPKGLAENDAAMVRNFFRSAIERPAQPEPRCGGPVVSGPAAAGKEKDLARRHVGYSNGKPTPQTT</sequence>
<gene>
    <name evidence="2" type="ORF">GCM10017557_46030</name>
</gene>